<evidence type="ECO:0000313" key="2">
    <source>
        <dbReference type="Proteomes" id="UP001148737"/>
    </source>
</evidence>
<sequence>MPSIVARFTNSVARRTTNWTTPYGTDQCITSLYCCGYKNANWVCPRLGALAIKGSILLDFRGTEVRLKVPKGAVQRCSLNSDDVDEVFFGNVLSSGLGQGPARQCAIAAGLSHRPICTTINKVCASSMEAIILGTQSIMLGNGTVIIAGGTDSMSNAPHYVTTVPSHATRRESRHIRLGDQSLIDSILKDGFIDALQNRHVGVHGESCASEMHIDRRTQDDYANESYRKALAASKAGRFAGISPIRLKTDHGKSSRLITQDEEITIPVKEGTSAVKRPAFKTDGTITAHNAAPLNDGAAAAVLISEERMKELGINPIAKILGWGEAEREPERFTIAPALAIPKAIQHAGLLVDEIEFYEINEAFSVAALANMTLLGLDAAKVNVYGGAVAIGHPLARTIVVQIDQ</sequence>
<reference evidence="1" key="1">
    <citation type="submission" date="2022-07" db="EMBL/GenBank/DDBJ databases">
        <title>Genome Sequence of Lecanicillium saksenae.</title>
        <authorList>
            <person name="Buettner E."/>
        </authorList>
    </citation>
    <scope>NUCLEOTIDE SEQUENCE</scope>
    <source>
        <strain evidence="1">VT-O1</strain>
    </source>
</reference>
<organism evidence="1 2">
    <name type="scientific">Lecanicillium saksenae</name>
    <dbReference type="NCBI Taxonomy" id="468837"/>
    <lineage>
        <taxon>Eukaryota</taxon>
        <taxon>Fungi</taxon>
        <taxon>Dikarya</taxon>
        <taxon>Ascomycota</taxon>
        <taxon>Pezizomycotina</taxon>
        <taxon>Sordariomycetes</taxon>
        <taxon>Hypocreomycetidae</taxon>
        <taxon>Hypocreales</taxon>
        <taxon>Cordycipitaceae</taxon>
        <taxon>Lecanicillium</taxon>
    </lineage>
</organism>
<keyword evidence="2" id="KW-1185">Reference proteome</keyword>
<gene>
    <name evidence="1" type="ORF">NLG97_g3110</name>
</gene>
<dbReference type="Proteomes" id="UP001148737">
    <property type="component" value="Unassembled WGS sequence"/>
</dbReference>
<proteinExistence type="predicted"/>
<name>A0ACC1QZ34_9HYPO</name>
<evidence type="ECO:0000313" key="1">
    <source>
        <dbReference type="EMBL" id="KAJ3495833.1"/>
    </source>
</evidence>
<dbReference type="EMBL" id="JANAKD010000244">
    <property type="protein sequence ID" value="KAJ3495833.1"/>
    <property type="molecule type" value="Genomic_DNA"/>
</dbReference>
<protein>
    <submittedName>
        <fullName evidence="1">Uncharacterized protein</fullName>
    </submittedName>
</protein>
<comment type="caution">
    <text evidence="1">The sequence shown here is derived from an EMBL/GenBank/DDBJ whole genome shotgun (WGS) entry which is preliminary data.</text>
</comment>
<accession>A0ACC1QZ34</accession>